<protein>
    <submittedName>
        <fullName evidence="1">Uncharacterized protein</fullName>
    </submittedName>
</protein>
<dbReference type="HOGENOM" id="CLU_898093_0_0_1"/>
<evidence type="ECO:0000313" key="1">
    <source>
        <dbReference type="EnsemblMetazoa" id="RPRC010883-PA"/>
    </source>
</evidence>
<proteinExistence type="predicted"/>
<dbReference type="EMBL" id="ACPB03012339">
    <property type="status" value="NOT_ANNOTATED_CDS"/>
    <property type="molecule type" value="Genomic_DNA"/>
</dbReference>
<evidence type="ECO:0000313" key="2">
    <source>
        <dbReference type="Proteomes" id="UP000015103"/>
    </source>
</evidence>
<keyword evidence="2" id="KW-1185">Reference proteome</keyword>
<dbReference type="InParanoid" id="T1I3L4"/>
<dbReference type="Proteomes" id="UP000015103">
    <property type="component" value="Unassembled WGS sequence"/>
</dbReference>
<dbReference type="VEuPathDB" id="VectorBase:RPRC010883"/>
<accession>T1I3L4</accession>
<name>T1I3L4_RHOPR</name>
<sequence>MLNSPPTCLPYFDSKNNKQTACEIQFHNSTEQQKCSNVTTCTTGSQGQNIFALQELVNYSSENVLQTSSPTTSLHSVAMSYQEQRQLQSSMAAVSLEPSKQHLSAPIQTTTIQKSISFPQRSQTGTFSWEHSTQNQIVPMGSSVTKESVQCQQQSKTVESNIQETMQSSSQAEQQQITQSEVQMISTSDNLNKGCHNVMEGTVKFQNFPVPKKRFNRRQMLRRRRDPFKAKIFKRTEKKRRNAYLKQLLAPKSALSILQELCPQLKISVSEVQSGNQSQYATKVEVPKWFPHYGHSDQHSQVLRLRLLLY</sequence>
<reference evidence="1" key="1">
    <citation type="submission" date="2015-05" db="UniProtKB">
        <authorList>
            <consortium name="EnsemblMetazoa"/>
        </authorList>
    </citation>
    <scope>IDENTIFICATION</scope>
</reference>
<dbReference type="AlphaFoldDB" id="T1I3L4"/>
<dbReference type="EnsemblMetazoa" id="RPRC010883-RA">
    <property type="protein sequence ID" value="RPRC010883-PA"/>
    <property type="gene ID" value="RPRC010883"/>
</dbReference>
<organism evidence="1 2">
    <name type="scientific">Rhodnius prolixus</name>
    <name type="common">Triatomid bug</name>
    <dbReference type="NCBI Taxonomy" id="13249"/>
    <lineage>
        <taxon>Eukaryota</taxon>
        <taxon>Metazoa</taxon>
        <taxon>Ecdysozoa</taxon>
        <taxon>Arthropoda</taxon>
        <taxon>Hexapoda</taxon>
        <taxon>Insecta</taxon>
        <taxon>Pterygota</taxon>
        <taxon>Neoptera</taxon>
        <taxon>Paraneoptera</taxon>
        <taxon>Hemiptera</taxon>
        <taxon>Heteroptera</taxon>
        <taxon>Panheteroptera</taxon>
        <taxon>Cimicomorpha</taxon>
        <taxon>Reduviidae</taxon>
        <taxon>Triatominae</taxon>
        <taxon>Rhodnius</taxon>
    </lineage>
</organism>